<organism evidence="2 3">
    <name type="scientific">Adineta ricciae</name>
    <name type="common">Rotifer</name>
    <dbReference type="NCBI Taxonomy" id="249248"/>
    <lineage>
        <taxon>Eukaryota</taxon>
        <taxon>Metazoa</taxon>
        <taxon>Spiralia</taxon>
        <taxon>Gnathifera</taxon>
        <taxon>Rotifera</taxon>
        <taxon>Eurotatoria</taxon>
        <taxon>Bdelloidea</taxon>
        <taxon>Adinetida</taxon>
        <taxon>Adinetidae</taxon>
        <taxon>Adineta</taxon>
    </lineage>
</organism>
<dbReference type="EMBL" id="CAJNOJ010000298">
    <property type="protein sequence ID" value="CAF1380175.1"/>
    <property type="molecule type" value="Genomic_DNA"/>
</dbReference>
<reference evidence="2" key="1">
    <citation type="submission" date="2021-02" db="EMBL/GenBank/DDBJ databases">
        <authorList>
            <person name="Nowell W R."/>
        </authorList>
    </citation>
    <scope>NUCLEOTIDE SEQUENCE</scope>
</reference>
<protein>
    <recommendedName>
        <fullName evidence="4">DUF3987 domain-containing protein</fullName>
    </recommendedName>
</protein>
<accession>A0A815JI92</accession>
<sequence length="606" mass="68731">MSNHKCRSIMYECTKVTPANDVFPYEIRAVLENIVNLKKVPIMHLLIVIFAGIAHWCSRTVLNIDLDWNIPLVFYGVIIGYPGSNKSTAINLIEKATREVEEYLQIKIEDSRINGSVTIESLLHELEKKRSIVQAFDEFNTFASSFGLYRADKAVYHRSVLNTLWNGPKSYFRQLVKGDIKCENPWLSIVAAAHPSTIINILKDENNQSGADGLFARFIFSARISPEDVHKRSKRDFDPSNSEYDTTASTYPSLSHIMYFIYLMHHDQFLTLKMSPGANDILTYTHNEYNNMVIGFQGYQDILCTIFSKSRDHLYRICGLFHLLHKACSYILKIEPPLQYLLFDDSTAESIQKMAALAKENMDDYLTISADVALTAVELMKFYVDTKKLLYGFPLITIPPSQDINVGPSVSQQNNSIDQRLDSNVDHTSSFNPDISRKSVVSQYSGFSSLLSSSSSDKGQLDVSTIDAIIRKILQYRKQTITSTRLAQILRIPGVNVENIKKVFIFLGSCQIGTHLLQKQKKHGKPRLSFTKDPLPDDQESEKYKTMVNFLKEFDITLEDYHNCLESESETLITTTNDSYSTNTDMKSSSNDRSSSANDSISTIDN</sequence>
<dbReference type="AlphaFoldDB" id="A0A815JI92"/>
<gene>
    <name evidence="2" type="ORF">EDS130_LOCUS34881</name>
</gene>
<proteinExistence type="predicted"/>
<comment type="caution">
    <text evidence="2">The sequence shown here is derived from an EMBL/GenBank/DDBJ whole genome shotgun (WGS) entry which is preliminary data.</text>
</comment>
<dbReference type="Pfam" id="PF13148">
    <property type="entry name" value="DUF3987"/>
    <property type="match status" value="1"/>
</dbReference>
<feature type="region of interest" description="Disordered" evidence="1">
    <location>
        <begin position="576"/>
        <end position="606"/>
    </location>
</feature>
<evidence type="ECO:0000313" key="2">
    <source>
        <dbReference type="EMBL" id="CAF1380175.1"/>
    </source>
</evidence>
<name>A0A815JI92_ADIRI</name>
<dbReference type="OrthoDB" id="10045809at2759"/>
<evidence type="ECO:0008006" key="4">
    <source>
        <dbReference type="Google" id="ProtNLM"/>
    </source>
</evidence>
<dbReference type="InterPro" id="IPR025048">
    <property type="entry name" value="DUF3987"/>
</dbReference>
<dbReference type="Proteomes" id="UP000663852">
    <property type="component" value="Unassembled WGS sequence"/>
</dbReference>
<evidence type="ECO:0000256" key="1">
    <source>
        <dbReference type="SAM" id="MobiDB-lite"/>
    </source>
</evidence>
<evidence type="ECO:0000313" key="3">
    <source>
        <dbReference type="Proteomes" id="UP000663852"/>
    </source>
</evidence>